<dbReference type="RefSeq" id="WP_188607754.1">
    <property type="nucleotide sequence ID" value="NZ_BMGG01000001.1"/>
</dbReference>
<dbReference type="Proteomes" id="UP000637002">
    <property type="component" value="Unassembled WGS sequence"/>
</dbReference>
<organism evidence="2 3">
    <name type="scientific">Chelatococcus reniformis</name>
    <dbReference type="NCBI Taxonomy" id="1494448"/>
    <lineage>
        <taxon>Bacteria</taxon>
        <taxon>Pseudomonadati</taxon>
        <taxon>Pseudomonadota</taxon>
        <taxon>Alphaproteobacteria</taxon>
        <taxon>Hyphomicrobiales</taxon>
        <taxon>Chelatococcaceae</taxon>
        <taxon>Chelatococcus</taxon>
    </lineage>
</organism>
<reference evidence="2" key="2">
    <citation type="submission" date="2020-09" db="EMBL/GenBank/DDBJ databases">
        <authorList>
            <person name="Sun Q."/>
            <person name="Zhou Y."/>
        </authorList>
    </citation>
    <scope>NUCLEOTIDE SEQUENCE</scope>
    <source>
        <strain evidence="2">CGMCC 1.12919</strain>
    </source>
</reference>
<dbReference type="InterPro" id="IPR032466">
    <property type="entry name" value="Metal_Hydrolase"/>
</dbReference>
<dbReference type="SUPFAM" id="SSF51338">
    <property type="entry name" value="Composite domain of metallo-dependent hydrolases"/>
    <property type="match status" value="1"/>
</dbReference>
<feature type="domain" description="Amidohydrolase 3" evidence="1">
    <location>
        <begin position="46"/>
        <end position="553"/>
    </location>
</feature>
<dbReference type="InterPro" id="IPR050378">
    <property type="entry name" value="Metallo-dep_Hydrolases_sf"/>
</dbReference>
<name>A0A916TYL1_9HYPH</name>
<dbReference type="PANTHER" id="PTHR11647">
    <property type="entry name" value="HYDRANTOINASE/DIHYDROPYRIMIDINASE FAMILY MEMBER"/>
    <property type="match status" value="1"/>
</dbReference>
<gene>
    <name evidence="2" type="ORF">GCM10010994_07720</name>
</gene>
<dbReference type="Gene3D" id="3.20.20.140">
    <property type="entry name" value="Metal-dependent hydrolases"/>
    <property type="match status" value="1"/>
</dbReference>
<dbReference type="AlphaFoldDB" id="A0A916TYL1"/>
<dbReference type="CDD" id="cd01297">
    <property type="entry name" value="D-aminoacylase"/>
    <property type="match status" value="1"/>
</dbReference>
<sequence length="582" mass="62690">MAREFDLVIRHGTVVDGSGAPSFEADVAIRDGRIAAIGRVAGAGVEEIDAKGQLVTPGFVDIHTHYDGQAVWDRHLAPSAWHGATTVVMGNCGVGFAPVKPNDRDKLIALMEGVEDIPAPCLAEGLDFNWESFADYLDVVAARRRDVNVCAQLPHAAARVYVMGERALALENATPADVARMRQIVADAVRAGAFGVATSRTINHKTLAGDPTPTLRAQEDEILGLAMGLADAGSGNLQLVSDFNQPDAESEFAMLRRVVERSGRPCLFSLVQRHDRPTEYRTLLALADQASRQGHIMRPVFPPRPIGILFGLNGSQNPFSGTPSYKAIADKPLAERVAIMRDPAFRAQLLSEDPRKGSNFPLLRALNYGRLFPLGDNPDYEPPRESSIAAIAEREGRTPPEVAYDLLIANDGTDFLLFTLVNYADYSLAASREMLGHANAIMGLGDGGAHVGFICDGSFLTYLLSWWGRDRPNDRLAVEECVRRLTSDTAGAMGLHDRGLLRVGLRADVNVIDFGRLGIEKPYIKADLPAGGRRFLQKARGYTATVVAGEVTYRDGEATGALPGVLVRGPQSAPVPQGVAAE</sequence>
<keyword evidence="3" id="KW-1185">Reference proteome</keyword>
<dbReference type="GO" id="GO:0016812">
    <property type="term" value="F:hydrolase activity, acting on carbon-nitrogen (but not peptide) bonds, in cyclic amides"/>
    <property type="evidence" value="ECO:0007669"/>
    <property type="project" value="TreeGrafter"/>
</dbReference>
<evidence type="ECO:0000313" key="2">
    <source>
        <dbReference type="EMBL" id="GGC51031.1"/>
    </source>
</evidence>
<comment type="caution">
    <text evidence="2">The sequence shown here is derived from an EMBL/GenBank/DDBJ whole genome shotgun (WGS) entry which is preliminary data.</text>
</comment>
<dbReference type="InterPro" id="IPR011059">
    <property type="entry name" value="Metal-dep_hydrolase_composite"/>
</dbReference>
<dbReference type="GO" id="GO:0005829">
    <property type="term" value="C:cytosol"/>
    <property type="evidence" value="ECO:0007669"/>
    <property type="project" value="TreeGrafter"/>
</dbReference>
<proteinExistence type="predicted"/>
<evidence type="ECO:0000313" key="3">
    <source>
        <dbReference type="Proteomes" id="UP000637002"/>
    </source>
</evidence>
<dbReference type="Pfam" id="PF07969">
    <property type="entry name" value="Amidohydro_3"/>
    <property type="match status" value="1"/>
</dbReference>
<dbReference type="EMBL" id="BMGG01000001">
    <property type="protein sequence ID" value="GGC51031.1"/>
    <property type="molecule type" value="Genomic_DNA"/>
</dbReference>
<protein>
    <submittedName>
        <fullName evidence="2">Amidohydrolase</fullName>
    </submittedName>
</protein>
<dbReference type="PANTHER" id="PTHR11647:SF1">
    <property type="entry name" value="COLLAPSIN RESPONSE MEDIATOR PROTEIN"/>
    <property type="match status" value="1"/>
</dbReference>
<accession>A0A916TYL1</accession>
<dbReference type="SUPFAM" id="SSF51556">
    <property type="entry name" value="Metallo-dependent hydrolases"/>
    <property type="match status" value="1"/>
</dbReference>
<evidence type="ECO:0000259" key="1">
    <source>
        <dbReference type="Pfam" id="PF07969"/>
    </source>
</evidence>
<dbReference type="InterPro" id="IPR013108">
    <property type="entry name" value="Amidohydro_3"/>
</dbReference>
<reference evidence="2" key="1">
    <citation type="journal article" date="2014" name="Int. J. Syst. Evol. Microbiol.">
        <title>Complete genome sequence of Corynebacterium casei LMG S-19264T (=DSM 44701T), isolated from a smear-ripened cheese.</title>
        <authorList>
            <consortium name="US DOE Joint Genome Institute (JGI-PGF)"/>
            <person name="Walter F."/>
            <person name="Albersmeier A."/>
            <person name="Kalinowski J."/>
            <person name="Ruckert C."/>
        </authorList>
    </citation>
    <scope>NUCLEOTIDE SEQUENCE</scope>
    <source>
        <strain evidence="2">CGMCC 1.12919</strain>
    </source>
</reference>